<dbReference type="OrthoDB" id="3942766at2759"/>
<keyword evidence="2" id="KW-1185">Reference proteome</keyword>
<organism evidence="1 2">
    <name type="scientific">Aulographum hederae CBS 113979</name>
    <dbReference type="NCBI Taxonomy" id="1176131"/>
    <lineage>
        <taxon>Eukaryota</taxon>
        <taxon>Fungi</taxon>
        <taxon>Dikarya</taxon>
        <taxon>Ascomycota</taxon>
        <taxon>Pezizomycotina</taxon>
        <taxon>Dothideomycetes</taxon>
        <taxon>Pleosporomycetidae</taxon>
        <taxon>Aulographales</taxon>
        <taxon>Aulographaceae</taxon>
    </lineage>
</organism>
<evidence type="ECO:0000313" key="2">
    <source>
        <dbReference type="Proteomes" id="UP000800041"/>
    </source>
</evidence>
<proteinExistence type="predicted"/>
<gene>
    <name evidence="1" type="ORF">K402DRAFT_116336</name>
</gene>
<dbReference type="EMBL" id="ML977164">
    <property type="protein sequence ID" value="KAF1985004.1"/>
    <property type="molecule type" value="Genomic_DNA"/>
</dbReference>
<name>A0A6G1GW20_9PEZI</name>
<sequence length="67" mass="7780">MTLDQAVLSLQEKHFAAGQTNVAISRVRRLSGLLFEEPFDHERLKSAMSKVAQARQEDYDRRRVQHL</sequence>
<dbReference type="Proteomes" id="UP000800041">
    <property type="component" value="Unassembled WGS sequence"/>
</dbReference>
<evidence type="ECO:0000313" key="1">
    <source>
        <dbReference type="EMBL" id="KAF1985004.1"/>
    </source>
</evidence>
<reference evidence="1" key="1">
    <citation type="journal article" date="2020" name="Stud. Mycol.">
        <title>101 Dothideomycetes genomes: a test case for predicting lifestyles and emergence of pathogens.</title>
        <authorList>
            <person name="Haridas S."/>
            <person name="Albert R."/>
            <person name="Binder M."/>
            <person name="Bloem J."/>
            <person name="Labutti K."/>
            <person name="Salamov A."/>
            <person name="Andreopoulos B."/>
            <person name="Baker S."/>
            <person name="Barry K."/>
            <person name="Bills G."/>
            <person name="Bluhm B."/>
            <person name="Cannon C."/>
            <person name="Castanera R."/>
            <person name="Culley D."/>
            <person name="Daum C."/>
            <person name="Ezra D."/>
            <person name="Gonzalez J."/>
            <person name="Henrissat B."/>
            <person name="Kuo A."/>
            <person name="Liang C."/>
            <person name="Lipzen A."/>
            <person name="Lutzoni F."/>
            <person name="Magnuson J."/>
            <person name="Mondo S."/>
            <person name="Nolan M."/>
            <person name="Ohm R."/>
            <person name="Pangilinan J."/>
            <person name="Park H.-J."/>
            <person name="Ramirez L."/>
            <person name="Alfaro M."/>
            <person name="Sun H."/>
            <person name="Tritt A."/>
            <person name="Yoshinaga Y."/>
            <person name="Zwiers L.-H."/>
            <person name="Turgeon B."/>
            <person name="Goodwin S."/>
            <person name="Spatafora J."/>
            <person name="Crous P."/>
            <person name="Grigoriev I."/>
        </authorList>
    </citation>
    <scope>NUCLEOTIDE SEQUENCE</scope>
    <source>
        <strain evidence="1">CBS 113979</strain>
    </source>
</reference>
<protein>
    <submittedName>
        <fullName evidence="1">Uncharacterized protein</fullName>
    </submittedName>
</protein>
<accession>A0A6G1GW20</accession>
<dbReference type="AlphaFoldDB" id="A0A6G1GW20"/>